<protein>
    <submittedName>
        <fullName evidence="3">DUF1295 domain-containing protein</fullName>
    </submittedName>
</protein>
<sequence length="274" mass="30236">MIADTSPWAAFGILTAAALMFLLVLHAVTMAIGHRIGRYNVVDVSWGLGFVGISWLALILGPGDATRRWLLAALVTVWGLRLSWHMYQKSAGKGEDPRYTEMLERSGGTEIGIVARKIFATQGISQWFVSLPIQVSAVVDATAGVWTIVLVAGVVLWLLGFTFEAVGDAQLRRFKADPANKGKIMDRGLWSWTRHPNYFGDSSVWWGVWLIAASSWPGVLTVLSPVAMTYFLVFATGARLLEESMSKRPGYPEYQQRTSYFLPRPPRAGSESTP</sequence>
<keyword evidence="4" id="KW-1185">Reference proteome</keyword>
<comment type="caution">
    <text evidence="3">The sequence shown here is derived from an EMBL/GenBank/DDBJ whole genome shotgun (WGS) entry which is preliminary data.</text>
</comment>
<dbReference type="Pfam" id="PF06966">
    <property type="entry name" value="DUF1295"/>
    <property type="match status" value="1"/>
</dbReference>
<dbReference type="RefSeq" id="WP_266063304.1">
    <property type="nucleotide sequence ID" value="NZ_JAPKFM010000026.1"/>
</dbReference>
<feature type="region of interest" description="Disordered" evidence="1">
    <location>
        <begin position="249"/>
        <end position="274"/>
    </location>
</feature>
<dbReference type="InterPro" id="IPR010721">
    <property type="entry name" value="UstE-like"/>
</dbReference>
<dbReference type="AlphaFoldDB" id="A0A9X3I6K9"/>
<dbReference type="PROSITE" id="PS50244">
    <property type="entry name" value="S5A_REDUCTASE"/>
    <property type="match status" value="1"/>
</dbReference>
<feature type="transmembrane region" description="Helical" evidence="2">
    <location>
        <begin position="44"/>
        <end position="62"/>
    </location>
</feature>
<feature type="transmembrane region" description="Helical" evidence="2">
    <location>
        <begin position="145"/>
        <end position="166"/>
    </location>
</feature>
<accession>A0A9X3I6K9</accession>
<dbReference type="PANTHER" id="PTHR32251:SF17">
    <property type="entry name" value="STEROID 5-ALPHA REDUCTASE C-TERMINAL DOMAIN-CONTAINING PROTEIN"/>
    <property type="match status" value="1"/>
</dbReference>
<dbReference type="GO" id="GO:0016020">
    <property type="term" value="C:membrane"/>
    <property type="evidence" value="ECO:0007669"/>
    <property type="project" value="TreeGrafter"/>
</dbReference>
<feature type="transmembrane region" description="Helical" evidence="2">
    <location>
        <begin position="198"/>
        <end position="216"/>
    </location>
</feature>
<proteinExistence type="predicted"/>
<gene>
    <name evidence="3" type="ORF">OSB52_20160</name>
</gene>
<keyword evidence="2" id="KW-0812">Transmembrane</keyword>
<evidence type="ECO:0000256" key="1">
    <source>
        <dbReference type="SAM" id="MobiDB-lite"/>
    </source>
</evidence>
<organism evidence="3 4">
    <name type="scientific">Gordonia aquimaris</name>
    <dbReference type="NCBI Taxonomy" id="2984863"/>
    <lineage>
        <taxon>Bacteria</taxon>
        <taxon>Bacillati</taxon>
        <taxon>Actinomycetota</taxon>
        <taxon>Actinomycetes</taxon>
        <taxon>Mycobacteriales</taxon>
        <taxon>Gordoniaceae</taxon>
        <taxon>Gordonia</taxon>
    </lineage>
</organism>
<name>A0A9X3I6K9_9ACTN</name>
<keyword evidence="2" id="KW-0472">Membrane</keyword>
<dbReference type="EMBL" id="JAPKFM010000026">
    <property type="protein sequence ID" value="MCX2966401.1"/>
    <property type="molecule type" value="Genomic_DNA"/>
</dbReference>
<reference evidence="3" key="1">
    <citation type="submission" date="2022-10" db="EMBL/GenBank/DDBJ databases">
        <title>WGS of marine actinomycetes from Thailand.</title>
        <authorList>
            <person name="Thawai C."/>
        </authorList>
    </citation>
    <scope>NUCLEOTIDE SEQUENCE</scope>
    <source>
        <strain evidence="3">SW21</strain>
    </source>
</reference>
<evidence type="ECO:0000313" key="3">
    <source>
        <dbReference type="EMBL" id="MCX2966401.1"/>
    </source>
</evidence>
<dbReference type="Gene3D" id="1.20.120.1630">
    <property type="match status" value="1"/>
</dbReference>
<feature type="transmembrane region" description="Helical" evidence="2">
    <location>
        <begin position="7"/>
        <end position="32"/>
    </location>
</feature>
<keyword evidence="2" id="KW-1133">Transmembrane helix</keyword>
<evidence type="ECO:0000313" key="4">
    <source>
        <dbReference type="Proteomes" id="UP001143347"/>
    </source>
</evidence>
<dbReference type="PANTHER" id="PTHR32251">
    <property type="entry name" value="3-OXO-5-ALPHA-STEROID 4-DEHYDROGENASE"/>
    <property type="match status" value="1"/>
</dbReference>
<dbReference type="Proteomes" id="UP001143347">
    <property type="component" value="Unassembled WGS sequence"/>
</dbReference>
<evidence type="ECO:0000256" key="2">
    <source>
        <dbReference type="SAM" id="Phobius"/>
    </source>
</evidence>
<feature type="transmembrane region" description="Helical" evidence="2">
    <location>
        <begin position="69"/>
        <end position="87"/>
    </location>
</feature>